<feature type="domain" description="UTP25 NTP hydrolase-like" evidence="6">
    <location>
        <begin position="178"/>
        <end position="464"/>
    </location>
</feature>
<organism evidence="7">
    <name type="scientific">Blastocystis hominis</name>
    <dbReference type="NCBI Taxonomy" id="12968"/>
    <lineage>
        <taxon>Eukaryota</taxon>
        <taxon>Sar</taxon>
        <taxon>Stramenopiles</taxon>
        <taxon>Bigyra</taxon>
        <taxon>Opalozoa</taxon>
        <taxon>Opalinata</taxon>
        <taxon>Blastocystidae</taxon>
        <taxon>Blastocystis</taxon>
    </lineage>
</organism>
<gene>
    <name evidence="7" type="ORF">GSBLH_T00007041001</name>
</gene>
<name>D8M0U6_BLAHO</name>
<comment type="subcellular location">
    <subcellularLocation>
        <location evidence="1">Nucleus</location>
        <location evidence="1">Nucleolus</location>
    </subcellularLocation>
</comment>
<dbReference type="AlphaFoldDB" id="D8M0U6"/>
<feature type="region of interest" description="Disordered" evidence="4">
    <location>
        <begin position="1"/>
        <end position="71"/>
    </location>
</feature>
<dbReference type="InterPro" id="IPR010678">
    <property type="entry name" value="UTP25"/>
</dbReference>
<dbReference type="Pfam" id="PF22916">
    <property type="entry name" value="UTP25_NTPase-like"/>
    <property type="match status" value="1"/>
</dbReference>
<dbReference type="PANTHER" id="PTHR12933">
    <property type="entry name" value="ORF PROTEIN-RELATED"/>
    <property type="match status" value="1"/>
</dbReference>
<evidence type="ECO:0000313" key="7">
    <source>
        <dbReference type="EMBL" id="CBK21685.2"/>
    </source>
</evidence>
<evidence type="ECO:0000313" key="8">
    <source>
        <dbReference type="Proteomes" id="UP000008312"/>
    </source>
</evidence>
<dbReference type="Pfam" id="PF06862">
    <property type="entry name" value="Utp25_C"/>
    <property type="match status" value="1"/>
</dbReference>
<protein>
    <recommendedName>
        <fullName evidence="9">U3 small nucleolar RNA-associated protein 25</fullName>
    </recommendedName>
</protein>
<evidence type="ECO:0000256" key="1">
    <source>
        <dbReference type="ARBA" id="ARBA00004604"/>
    </source>
</evidence>
<dbReference type="InterPro" id="IPR053940">
    <property type="entry name" value="UTP25_NTPase-like"/>
</dbReference>
<proteinExistence type="inferred from homology"/>
<keyword evidence="8" id="KW-1185">Reference proteome</keyword>
<accession>D8M0U6</accession>
<dbReference type="PANTHER" id="PTHR12933:SF0">
    <property type="entry name" value="U3 SMALL NUCLEOLAR RNA-ASSOCIATED PROTEIN 25 HOMOLOG"/>
    <property type="match status" value="1"/>
</dbReference>
<dbReference type="InParanoid" id="D8M0U6"/>
<evidence type="ECO:0000259" key="5">
    <source>
        <dbReference type="Pfam" id="PF06862"/>
    </source>
</evidence>
<dbReference type="GO" id="GO:0032040">
    <property type="term" value="C:small-subunit processome"/>
    <property type="evidence" value="ECO:0007669"/>
    <property type="project" value="TreeGrafter"/>
</dbReference>
<dbReference type="GO" id="GO:0000462">
    <property type="term" value="P:maturation of SSU-rRNA from tricistronic rRNA transcript (SSU-rRNA, 5.8S rRNA, LSU-rRNA)"/>
    <property type="evidence" value="ECO:0007669"/>
    <property type="project" value="TreeGrafter"/>
</dbReference>
<keyword evidence="3" id="KW-0539">Nucleus</keyword>
<sequence>MPKRQKETSINHGNRTKQKKEWGDKSISSSKGKNDHRRKTLEDEELLDDAMLGTDVGTQRVEEENLEEVSDVEVESEVRDPYQQWFATRVVTESDKASFDKILHDLDVVNDFQMKTLNLDEKMQTKVSVNGLDDSVDYSTVQCDVALKERIKAKSEPYLAQLRENHRLFTLFQQLTHYHDILYTSGIELGPPSDHNDQLISALSIHMLNHIMKASDFDLSHTNTIRAQKRLLNEQTHERILQKDALKKGLPYTPNPDIDLSAKIEIPTFQDQGFTRPTVLLLCPYRHYAFHFVHRILSLLPRKINVFGKSKFDEEFGDDSDPSEARQPYWKTYFPGNNDDCFRVGVSFRGSTFRLYTDFYNSDLIIASPLSLKQIETRQGWDYLSSIEVLVVYGGDMIAMQNVDHLRGVLGNTNSPLVKNRNTDFSRLRESYLCEMQKYCRQTVFVNTALTSQLLALFHRACFNPIVGDRFAGVLPVYEGAVSDILSPPRQLFLRLPCDQVTDTSTVRVKYLENNVLKVINNPAYKKILLYCDSYFEYVYVKRLLMENCDERECGVIDEWFPAGRYMTDASNSRNRSYFDNGTIRVLLFSGRFEFFRRMRIYNAQTIYFVSPPSYPNLWRVIEENKIYSDFVNNMKNGEKEGKELSVGVTVLEEEEERGKK</sequence>
<feature type="domain" description="UTP25 C-terminal" evidence="5">
    <location>
        <begin position="486"/>
        <end position="623"/>
    </location>
</feature>
<evidence type="ECO:0000256" key="3">
    <source>
        <dbReference type="ARBA" id="ARBA00023242"/>
    </source>
</evidence>
<evidence type="ECO:0000259" key="6">
    <source>
        <dbReference type="Pfam" id="PF22916"/>
    </source>
</evidence>
<dbReference type="Proteomes" id="UP000008312">
    <property type="component" value="Unassembled WGS sequence"/>
</dbReference>
<dbReference type="OrthoDB" id="10264378at2759"/>
<dbReference type="GeneID" id="24923165"/>
<dbReference type="GO" id="GO:0019843">
    <property type="term" value="F:rRNA binding"/>
    <property type="evidence" value="ECO:0007669"/>
    <property type="project" value="TreeGrafter"/>
</dbReference>
<evidence type="ECO:0000256" key="4">
    <source>
        <dbReference type="SAM" id="MobiDB-lite"/>
    </source>
</evidence>
<dbReference type="EMBL" id="FN668644">
    <property type="protein sequence ID" value="CBK21685.2"/>
    <property type="molecule type" value="Genomic_DNA"/>
</dbReference>
<dbReference type="GO" id="GO:0034511">
    <property type="term" value="F:U3 snoRNA binding"/>
    <property type="evidence" value="ECO:0007669"/>
    <property type="project" value="InterPro"/>
</dbReference>
<dbReference type="InterPro" id="IPR053939">
    <property type="entry name" value="UTP25_C"/>
</dbReference>
<reference evidence="7" key="1">
    <citation type="submission" date="2010-02" db="EMBL/GenBank/DDBJ databases">
        <title>Sequencing and annotation of the Blastocystis hominis genome.</title>
        <authorList>
            <person name="Wincker P."/>
        </authorList>
    </citation>
    <scope>NUCLEOTIDE SEQUENCE</scope>
    <source>
        <strain evidence="7">Singapore isolate B</strain>
    </source>
</reference>
<evidence type="ECO:0008006" key="9">
    <source>
        <dbReference type="Google" id="ProtNLM"/>
    </source>
</evidence>
<comment type="similarity">
    <text evidence="2">Belongs to the UTP25 family.</text>
</comment>
<evidence type="ECO:0000256" key="2">
    <source>
        <dbReference type="ARBA" id="ARBA00009223"/>
    </source>
</evidence>
<dbReference type="RefSeq" id="XP_012895733.1">
    <property type="nucleotide sequence ID" value="XM_013040279.1"/>
</dbReference>